<evidence type="ECO:0000256" key="4">
    <source>
        <dbReference type="ARBA" id="ARBA00022475"/>
    </source>
</evidence>
<feature type="transmembrane region" description="Helical" evidence="8">
    <location>
        <begin position="78"/>
        <end position="97"/>
    </location>
</feature>
<keyword evidence="5 8" id="KW-0812">Transmembrane</keyword>
<evidence type="ECO:0000256" key="3">
    <source>
        <dbReference type="ARBA" id="ARBA00022448"/>
    </source>
</evidence>
<feature type="transmembrane region" description="Helical" evidence="8">
    <location>
        <begin position="319"/>
        <end position="340"/>
    </location>
</feature>
<comment type="caution">
    <text evidence="9">The sequence shown here is derived from an EMBL/GenBank/DDBJ whole genome shotgun (WGS) entry which is preliminary data.</text>
</comment>
<reference evidence="9" key="1">
    <citation type="submission" date="2021-03" db="EMBL/GenBank/DDBJ databases">
        <title>Antimicrobial resistance genes in bacteria isolated from Japanese honey, and their potential for conferring macrolide and lincosamide resistance in the American foulbrood pathogen Paenibacillus larvae.</title>
        <authorList>
            <person name="Okamoto M."/>
            <person name="Kumagai M."/>
            <person name="Kanamori H."/>
            <person name="Takamatsu D."/>
        </authorList>
    </citation>
    <scope>NUCLEOTIDE SEQUENCE</scope>
    <source>
        <strain evidence="9">J41TS4</strain>
    </source>
</reference>
<evidence type="ECO:0000313" key="10">
    <source>
        <dbReference type="Proteomes" id="UP000678895"/>
    </source>
</evidence>
<evidence type="ECO:0000256" key="8">
    <source>
        <dbReference type="SAM" id="Phobius"/>
    </source>
</evidence>
<gene>
    <name evidence="9" type="ORF">J41TS4_13690</name>
</gene>
<keyword evidence="6 8" id="KW-1133">Transmembrane helix</keyword>
<sequence length="349" mass="35869">MTNPVPMPNRKLPASAAARKRKTLTLLLLLALLLIIFVLSACLGSKWESPLAVLQTIFFRGGDSAFVIGMLRLPRLTLALLAGAGLSLAGTVLQGLIRNPLASPDVLGMTGGASAAAVAFITFSGGAISIRWLPVAAMAGALLVSGLVYALSWKNGVAPARLVLIGVGVSAGMGSVTMLLLAFSPVTSASKAYIWLIGSVYGASWQQVLTLLPWTLIFGAIAWANARNLNVHQLGEQAATGVGVALQRQRLGLMLVTVALAGSAVAVVGAIGFIGLIGPHIARRLVGASHGALLPASALIGALLLLLADTAGRTLFQPLDIPAGVFTAAIGAPFFIMLLLRQRRQPGGS</sequence>
<evidence type="ECO:0000256" key="6">
    <source>
        <dbReference type="ARBA" id="ARBA00022989"/>
    </source>
</evidence>
<feature type="transmembrane region" description="Helical" evidence="8">
    <location>
        <begin position="253"/>
        <end position="278"/>
    </location>
</feature>
<name>A0A919Y008_9BACL</name>
<dbReference type="AlphaFoldDB" id="A0A919Y008"/>
<dbReference type="InterPro" id="IPR037294">
    <property type="entry name" value="ABC_BtuC-like"/>
</dbReference>
<organism evidence="9 10">
    <name type="scientific">Paenibacillus apis</name>
    <dbReference type="NCBI Taxonomy" id="1792174"/>
    <lineage>
        <taxon>Bacteria</taxon>
        <taxon>Bacillati</taxon>
        <taxon>Bacillota</taxon>
        <taxon>Bacilli</taxon>
        <taxon>Bacillales</taxon>
        <taxon>Paenibacillaceae</taxon>
        <taxon>Paenibacillus</taxon>
    </lineage>
</organism>
<evidence type="ECO:0000256" key="2">
    <source>
        <dbReference type="ARBA" id="ARBA00007935"/>
    </source>
</evidence>
<dbReference type="RefSeq" id="WP_301625928.1">
    <property type="nucleotide sequence ID" value="NZ_BORS01000004.1"/>
</dbReference>
<comment type="subcellular location">
    <subcellularLocation>
        <location evidence="1">Cell membrane</location>
        <topology evidence="1">Multi-pass membrane protein</topology>
    </subcellularLocation>
</comment>
<keyword evidence="4" id="KW-1003">Cell membrane</keyword>
<evidence type="ECO:0000256" key="1">
    <source>
        <dbReference type="ARBA" id="ARBA00004651"/>
    </source>
</evidence>
<feature type="transmembrane region" description="Helical" evidence="8">
    <location>
        <begin position="109"/>
        <end position="128"/>
    </location>
</feature>
<dbReference type="GO" id="GO:0005886">
    <property type="term" value="C:plasma membrane"/>
    <property type="evidence" value="ECO:0007669"/>
    <property type="project" value="UniProtKB-SubCell"/>
</dbReference>
<dbReference type="GO" id="GO:0033214">
    <property type="term" value="P:siderophore-iron import into cell"/>
    <property type="evidence" value="ECO:0007669"/>
    <property type="project" value="TreeGrafter"/>
</dbReference>
<protein>
    <submittedName>
        <fullName evidence="9">Iron ABC transporter permease</fullName>
    </submittedName>
</protein>
<feature type="transmembrane region" description="Helical" evidence="8">
    <location>
        <begin position="193"/>
        <end position="224"/>
    </location>
</feature>
<dbReference type="Pfam" id="PF01032">
    <property type="entry name" value="FecCD"/>
    <property type="match status" value="1"/>
</dbReference>
<dbReference type="GO" id="GO:0022857">
    <property type="term" value="F:transmembrane transporter activity"/>
    <property type="evidence" value="ECO:0007669"/>
    <property type="project" value="InterPro"/>
</dbReference>
<comment type="similarity">
    <text evidence="2">Belongs to the binding-protein-dependent transport system permease family. FecCD subfamily.</text>
</comment>
<evidence type="ECO:0000256" key="5">
    <source>
        <dbReference type="ARBA" id="ARBA00022692"/>
    </source>
</evidence>
<accession>A0A919Y008</accession>
<feature type="transmembrane region" description="Helical" evidence="8">
    <location>
        <begin position="158"/>
        <end position="181"/>
    </location>
</feature>
<keyword evidence="10" id="KW-1185">Reference proteome</keyword>
<dbReference type="PANTHER" id="PTHR30472:SF24">
    <property type="entry name" value="FERRIC ENTEROBACTIN TRANSPORT SYSTEM PERMEASE PROTEIN FEPG"/>
    <property type="match status" value="1"/>
</dbReference>
<feature type="transmembrane region" description="Helical" evidence="8">
    <location>
        <begin position="135"/>
        <end position="152"/>
    </location>
</feature>
<feature type="transmembrane region" description="Helical" evidence="8">
    <location>
        <begin position="285"/>
        <end position="307"/>
    </location>
</feature>
<dbReference type="Proteomes" id="UP000678895">
    <property type="component" value="Unassembled WGS sequence"/>
</dbReference>
<dbReference type="CDD" id="cd06550">
    <property type="entry name" value="TM_ABC_iron-siderophores_like"/>
    <property type="match status" value="1"/>
</dbReference>
<dbReference type="EMBL" id="BORS01000004">
    <property type="protein sequence ID" value="GIO41611.1"/>
    <property type="molecule type" value="Genomic_DNA"/>
</dbReference>
<evidence type="ECO:0000313" key="9">
    <source>
        <dbReference type="EMBL" id="GIO41611.1"/>
    </source>
</evidence>
<dbReference type="Gene3D" id="1.10.3470.10">
    <property type="entry name" value="ABC transporter involved in vitamin B12 uptake, BtuC"/>
    <property type="match status" value="1"/>
</dbReference>
<dbReference type="PANTHER" id="PTHR30472">
    <property type="entry name" value="FERRIC ENTEROBACTIN TRANSPORT SYSTEM PERMEASE PROTEIN"/>
    <property type="match status" value="1"/>
</dbReference>
<evidence type="ECO:0000256" key="7">
    <source>
        <dbReference type="ARBA" id="ARBA00023136"/>
    </source>
</evidence>
<dbReference type="SUPFAM" id="SSF81345">
    <property type="entry name" value="ABC transporter involved in vitamin B12 uptake, BtuC"/>
    <property type="match status" value="1"/>
</dbReference>
<keyword evidence="3" id="KW-0813">Transport</keyword>
<dbReference type="InterPro" id="IPR000522">
    <property type="entry name" value="ABC_transptr_permease_BtuC"/>
</dbReference>
<keyword evidence="7 8" id="KW-0472">Membrane</keyword>
<dbReference type="FunFam" id="1.10.3470.10:FF:000001">
    <property type="entry name" value="Vitamin B12 ABC transporter permease BtuC"/>
    <property type="match status" value="1"/>
</dbReference>
<proteinExistence type="inferred from homology"/>